<evidence type="ECO:0000256" key="2">
    <source>
        <dbReference type="ARBA" id="ARBA00024446"/>
    </source>
</evidence>
<dbReference type="Pfam" id="PF03319">
    <property type="entry name" value="EutN_CcmL"/>
    <property type="match status" value="1"/>
</dbReference>
<dbReference type="Gene3D" id="2.40.50.220">
    <property type="entry name" value="EutN/Ccml"/>
    <property type="match status" value="1"/>
</dbReference>
<dbReference type="InterPro" id="IPR004992">
    <property type="entry name" value="EutN_CcmL"/>
</dbReference>
<comment type="subcellular location">
    <subcellularLocation>
        <location evidence="1">Bacterial microcompartment</location>
    </subcellularLocation>
</comment>
<name>A0A2N5XQW8_9HYPH</name>
<dbReference type="OrthoDB" id="196195at2"/>
<sequence length="91" mass="9635">MHIAKVIGTVVSTSKDESLLGSKLLVVARLNEKLEPDGYTEIAVDTVGAGNDEVVIVTTNSSARQAALLQDSVTDATIVGIVDTIETKHDW</sequence>
<organism evidence="3 4">
    <name type="scientific">Cohaesibacter celericrescens</name>
    <dbReference type="NCBI Taxonomy" id="2067669"/>
    <lineage>
        <taxon>Bacteria</taxon>
        <taxon>Pseudomonadati</taxon>
        <taxon>Pseudomonadota</taxon>
        <taxon>Alphaproteobacteria</taxon>
        <taxon>Hyphomicrobiales</taxon>
        <taxon>Cohaesibacteraceae</taxon>
    </lineage>
</organism>
<dbReference type="RefSeq" id="WP_101534125.1">
    <property type="nucleotide sequence ID" value="NZ_JBFHIU010000048.1"/>
</dbReference>
<dbReference type="SUPFAM" id="SSF159133">
    <property type="entry name" value="EutN/CcmL-like"/>
    <property type="match status" value="1"/>
</dbReference>
<evidence type="ECO:0000256" key="1">
    <source>
        <dbReference type="ARBA" id="ARBA00024322"/>
    </source>
</evidence>
<evidence type="ECO:0000313" key="3">
    <source>
        <dbReference type="EMBL" id="PLW76837.1"/>
    </source>
</evidence>
<comment type="caution">
    <text evidence="3">The sequence shown here is derived from an EMBL/GenBank/DDBJ whole genome shotgun (WGS) entry which is preliminary data.</text>
</comment>
<dbReference type="PANTHER" id="PTHR36539">
    <property type="entry name" value="ETHANOLAMINE UTILIZATION PROTEIN EUTN"/>
    <property type="match status" value="1"/>
</dbReference>
<dbReference type="EMBL" id="PKUQ01000022">
    <property type="protein sequence ID" value="PLW76837.1"/>
    <property type="molecule type" value="Genomic_DNA"/>
</dbReference>
<dbReference type="PROSITE" id="PS51932">
    <property type="entry name" value="BMV"/>
    <property type="match status" value="1"/>
</dbReference>
<dbReference type="Proteomes" id="UP000234881">
    <property type="component" value="Unassembled WGS sequence"/>
</dbReference>
<dbReference type="CDD" id="cd01614">
    <property type="entry name" value="EutN_CcmL"/>
    <property type="match status" value="1"/>
</dbReference>
<dbReference type="InterPro" id="IPR036677">
    <property type="entry name" value="EutN_CcmL_sf"/>
</dbReference>
<keyword evidence="4" id="KW-1185">Reference proteome</keyword>
<dbReference type="AlphaFoldDB" id="A0A2N5XQW8"/>
<evidence type="ECO:0000313" key="4">
    <source>
        <dbReference type="Proteomes" id="UP000234881"/>
    </source>
</evidence>
<proteinExistence type="predicted"/>
<gene>
    <name evidence="3" type="ORF">C0081_12315</name>
</gene>
<reference evidence="3 4" key="1">
    <citation type="submission" date="2018-01" db="EMBL/GenBank/DDBJ databases">
        <title>The draft genome sequence of Cohaesibacter sp. H1304.</title>
        <authorList>
            <person name="Wang N.-N."/>
            <person name="Du Z.-J."/>
        </authorList>
    </citation>
    <scope>NUCLEOTIDE SEQUENCE [LARGE SCALE GENOMIC DNA]</scope>
    <source>
        <strain evidence="3 4">H1304</strain>
    </source>
</reference>
<dbReference type="PANTHER" id="PTHR36539:SF1">
    <property type="entry name" value="BACTERIAL MICROCOMPARTMENT SHELL VERTEX PROTEIN EUTN"/>
    <property type="match status" value="1"/>
</dbReference>
<protein>
    <submittedName>
        <fullName evidence="3">Ethanolamine utilization protein EutN</fullName>
    </submittedName>
</protein>
<keyword evidence="2" id="KW-1283">Bacterial microcompartment</keyword>
<accession>A0A2N5XQW8</accession>
<dbReference type="GO" id="GO:0031469">
    <property type="term" value="C:bacterial microcompartment"/>
    <property type="evidence" value="ECO:0007669"/>
    <property type="project" value="UniProtKB-SubCell"/>
</dbReference>